<dbReference type="InterPro" id="IPR036922">
    <property type="entry name" value="Rieske_2Fe-2S_sf"/>
</dbReference>
<sequence length="74" mass="8133">MAAKTIAVLDESELVDGQMKEVEFEKGKVLLSRIGDKIHATSAFCTHYGAPLVKGVLTADGRIVWYVQSPLLTW</sequence>
<evidence type="ECO:0000256" key="3">
    <source>
        <dbReference type="ARBA" id="ARBA00023004"/>
    </source>
</evidence>
<keyword evidence="2" id="KW-0479">Metal-binding</keyword>
<gene>
    <name evidence="6" type="ORF">E1B28_011443</name>
</gene>
<dbReference type="Proteomes" id="UP001049176">
    <property type="component" value="Chromosome 7"/>
</dbReference>
<reference evidence="6" key="1">
    <citation type="journal article" date="2021" name="Genome Biol. Evol.">
        <title>The assembled and annotated genome of the fairy-ring fungus Marasmius oreades.</title>
        <authorList>
            <person name="Hiltunen M."/>
            <person name="Ament-Velasquez S.L."/>
            <person name="Johannesson H."/>
        </authorList>
    </citation>
    <scope>NUCLEOTIDE SEQUENCE</scope>
    <source>
        <strain evidence="6">03SP1</strain>
    </source>
</reference>
<evidence type="ECO:0000313" key="7">
    <source>
        <dbReference type="Proteomes" id="UP001049176"/>
    </source>
</evidence>
<evidence type="ECO:0000256" key="1">
    <source>
        <dbReference type="ARBA" id="ARBA00022714"/>
    </source>
</evidence>
<keyword evidence="1" id="KW-0001">2Fe-2S</keyword>
<dbReference type="RefSeq" id="XP_043006262.1">
    <property type="nucleotide sequence ID" value="XM_043156475.1"/>
</dbReference>
<evidence type="ECO:0000256" key="2">
    <source>
        <dbReference type="ARBA" id="ARBA00022723"/>
    </source>
</evidence>
<keyword evidence="3" id="KW-0408">Iron</keyword>
<dbReference type="Gene3D" id="2.102.10.10">
    <property type="entry name" value="Rieske [2Fe-2S] iron-sulphur domain"/>
    <property type="match status" value="1"/>
</dbReference>
<dbReference type="InterPro" id="IPR017941">
    <property type="entry name" value="Rieske_2Fe-2S"/>
</dbReference>
<dbReference type="GO" id="GO:0051537">
    <property type="term" value="F:2 iron, 2 sulfur cluster binding"/>
    <property type="evidence" value="ECO:0007669"/>
    <property type="project" value="UniProtKB-KW"/>
</dbReference>
<proteinExistence type="predicted"/>
<evidence type="ECO:0000256" key="4">
    <source>
        <dbReference type="ARBA" id="ARBA00023014"/>
    </source>
</evidence>
<dbReference type="AlphaFoldDB" id="A0A9P7UPK9"/>
<evidence type="ECO:0000259" key="5">
    <source>
        <dbReference type="PROSITE" id="PS51296"/>
    </source>
</evidence>
<dbReference type="PROSITE" id="PS51296">
    <property type="entry name" value="RIESKE"/>
    <property type="match status" value="1"/>
</dbReference>
<dbReference type="Pfam" id="PF00355">
    <property type="entry name" value="Rieske"/>
    <property type="match status" value="1"/>
</dbReference>
<dbReference type="EMBL" id="CM032187">
    <property type="protein sequence ID" value="KAG7089792.1"/>
    <property type="molecule type" value="Genomic_DNA"/>
</dbReference>
<evidence type="ECO:0000313" key="6">
    <source>
        <dbReference type="EMBL" id="KAG7089792.1"/>
    </source>
</evidence>
<comment type="caution">
    <text evidence="6">The sequence shown here is derived from an EMBL/GenBank/DDBJ whole genome shotgun (WGS) entry which is preliminary data.</text>
</comment>
<dbReference type="GO" id="GO:0046872">
    <property type="term" value="F:metal ion binding"/>
    <property type="evidence" value="ECO:0007669"/>
    <property type="project" value="UniProtKB-KW"/>
</dbReference>
<dbReference type="GeneID" id="66080518"/>
<accession>A0A9P7UPK9</accession>
<dbReference type="OrthoDB" id="6029at2759"/>
<organism evidence="6 7">
    <name type="scientific">Marasmius oreades</name>
    <name type="common">fairy-ring Marasmius</name>
    <dbReference type="NCBI Taxonomy" id="181124"/>
    <lineage>
        <taxon>Eukaryota</taxon>
        <taxon>Fungi</taxon>
        <taxon>Dikarya</taxon>
        <taxon>Basidiomycota</taxon>
        <taxon>Agaricomycotina</taxon>
        <taxon>Agaricomycetes</taxon>
        <taxon>Agaricomycetidae</taxon>
        <taxon>Agaricales</taxon>
        <taxon>Marasmiineae</taxon>
        <taxon>Marasmiaceae</taxon>
        <taxon>Marasmius</taxon>
    </lineage>
</organism>
<dbReference type="SUPFAM" id="SSF50022">
    <property type="entry name" value="ISP domain"/>
    <property type="match status" value="1"/>
</dbReference>
<dbReference type="KEGG" id="more:E1B28_011443"/>
<keyword evidence="4" id="KW-0411">Iron-sulfur</keyword>
<protein>
    <recommendedName>
        <fullName evidence="5">Rieske domain-containing protein</fullName>
    </recommendedName>
</protein>
<feature type="domain" description="Rieske" evidence="5">
    <location>
        <begin position="6"/>
        <end position="64"/>
    </location>
</feature>
<keyword evidence="7" id="KW-1185">Reference proteome</keyword>
<name>A0A9P7UPK9_9AGAR</name>